<dbReference type="AlphaFoldDB" id="F4L1U5"/>
<name>F4L1U5_HALH1</name>
<dbReference type="eggNOG" id="COG0790">
    <property type="taxonomic scope" value="Bacteria"/>
</dbReference>
<reference key="2">
    <citation type="submission" date="2011-04" db="EMBL/GenBank/DDBJ databases">
        <title>Complete sequence of chromosome of Haliscomenobacter hydrossis DSM 1100.</title>
        <authorList>
            <consortium name="US DOE Joint Genome Institute (JGI-PGF)"/>
            <person name="Lucas S."/>
            <person name="Han J."/>
            <person name="Lapidus A."/>
            <person name="Bruce D."/>
            <person name="Goodwin L."/>
            <person name="Pitluck S."/>
            <person name="Peters L."/>
            <person name="Kyrpides N."/>
            <person name="Mavromatis K."/>
            <person name="Ivanova N."/>
            <person name="Ovchinnikova G."/>
            <person name="Pagani I."/>
            <person name="Daligault H."/>
            <person name="Detter J.C."/>
            <person name="Han C."/>
            <person name="Land M."/>
            <person name="Hauser L."/>
            <person name="Markowitz V."/>
            <person name="Cheng J.-F."/>
            <person name="Hugenholtz P."/>
            <person name="Woyke T."/>
            <person name="Wu D."/>
            <person name="Verbarg S."/>
            <person name="Frueling A."/>
            <person name="Brambilla E."/>
            <person name="Klenk H.-P."/>
            <person name="Eisen J.A."/>
        </authorList>
    </citation>
    <scope>NUCLEOTIDE SEQUENCE</scope>
    <source>
        <strain>DSM 1100</strain>
    </source>
</reference>
<sequence>MKKFCSIVAALSMALAMALPLSAQIQTPAASPTVELKTKVGLTDVSLLYSRPSIKGRTVFAAAKTSVVPFGTMWRTGANSATKISFSDDVTIGGTAIKKGDYAIFSTPGATEWKVMFFNYETTNAGGYGDKTAVATWTLKPQKLAEKVETFTIDINDQTMDKASINIIWENTKVSMPLSVDVEGKVKASIDRVLAGPSANDYFTAGSYYHDTKKDLNKALEWVQKANAMSPQFWTLRKESLILADLGKKKEAIEVAMKSLAAAKEAKNQDYINMNEASIAEWKK</sequence>
<evidence type="ECO:0008006" key="4">
    <source>
        <dbReference type="Google" id="ProtNLM"/>
    </source>
</evidence>
<evidence type="ECO:0000313" key="3">
    <source>
        <dbReference type="Proteomes" id="UP000008461"/>
    </source>
</evidence>
<organism evidence="2 3">
    <name type="scientific">Haliscomenobacter hydrossis (strain ATCC 27775 / DSM 1100 / LMG 10767 / O)</name>
    <dbReference type="NCBI Taxonomy" id="760192"/>
    <lineage>
        <taxon>Bacteria</taxon>
        <taxon>Pseudomonadati</taxon>
        <taxon>Bacteroidota</taxon>
        <taxon>Saprospiria</taxon>
        <taxon>Saprospirales</taxon>
        <taxon>Haliscomenobacteraceae</taxon>
        <taxon>Haliscomenobacter</taxon>
    </lineage>
</organism>
<dbReference type="STRING" id="760192.Halhy_1715"/>
<feature type="chain" id="PRO_5003316349" description="DUF2911 domain-containing protein" evidence="1">
    <location>
        <begin position="24"/>
        <end position="284"/>
    </location>
</feature>
<dbReference type="EMBL" id="CP002691">
    <property type="protein sequence ID" value="AEE49604.1"/>
    <property type="molecule type" value="Genomic_DNA"/>
</dbReference>
<gene>
    <name evidence="2" type="ordered locus">Halhy_1715</name>
</gene>
<dbReference type="HOGENOM" id="CLU_062228_0_0_10"/>
<evidence type="ECO:0000256" key="1">
    <source>
        <dbReference type="SAM" id="SignalP"/>
    </source>
</evidence>
<protein>
    <recommendedName>
        <fullName evidence="4">DUF2911 domain-containing protein</fullName>
    </recommendedName>
</protein>
<keyword evidence="3" id="KW-1185">Reference proteome</keyword>
<dbReference type="Pfam" id="PF11138">
    <property type="entry name" value="DUF2911"/>
    <property type="match status" value="1"/>
</dbReference>
<proteinExistence type="predicted"/>
<dbReference type="KEGG" id="hhy:Halhy_1715"/>
<accession>F4L1U5</accession>
<evidence type="ECO:0000313" key="2">
    <source>
        <dbReference type="EMBL" id="AEE49604.1"/>
    </source>
</evidence>
<dbReference type="RefSeq" id="WP_013764157.1">
    <property type="nucleotide sequence ID" value="NC_015510.1"/>
</dbReference>
<feature type="signal peptide" evidence="1">
    <location>
        <begin position="1"/>
        <end position="23"/>
    </location>
</feature>
<dbReference type="Proteomes" id="UP000008461">
    <property type="component" value="Chromosome"/>
</dbReference>
<dbReference type="InterPro" id="IPR021314">
    <property type="entry name" value="DUF2911"/>
</dbReference>
<keyword evidence="1" id="KW-0732">Signal</keyword>
<reference evidence="2 3" key="1">
    <citation type="journal article" date="2011" name="Stand. Genomic Sci.">
        <title>Complete genome sequence of Haliscomenobacter hydrossis type strain (O).</title>
        <authorList>
            <consortium name="US DOE Joint Genome Institute (JGI-PGF)"/>
            <person name="Daligault H."/>
            <person name="Lapidus A."/>
            <person name="Zeytun A."/>
            <person name="Nolan M."/>
            <person name="Lucas S."/>
            <person name="Del Rio T.G."/>
            <person name="Tice H."/>
            <person name="Cheng J.F."/>
            <person name="Tapia R."/>
            <person name="Han C."/>
            <person name="Goodwin L."/>
            <person name="Pitluck S."/>
            <person name="Liolios K."/>
            <person name="Pagani I."/>
            <person name="Ivanova N."/>
            <person name="Huntemann M."/>
            <person name="Mavromatis K."/>
            <person name="Mikhailova N."/>
            <person name="Pati A."/>
            <person name="Chen A."/>
            <person name="Palaniappan K."/>
            <person name="Land M."/>
            <person name="Hauser L."/>
            <person name="Brambilla E.M."/>
            <person name="Rohde M."/>
            <person name="Verbarg S."/>
            <person name="Goker M."/>
            <person name="Bristow J."/>
            <person name="Eisen J.A."/>
            <person name="Markowitz V."/>
            <person name="Hugenholtz P."/>
            <person name="Kyrpides N.C."/>
            <person name="Klenk H.P."/>
            <person name="Woyke T."/>
        </authorList>
    </citation>
    <scope>NUCLEOTIDE SEQUENCE [LARGE SCALE GENOMIC DNA]</scope>
    <source>
        <strain evidence="3">ATCC 27775 / DSM 1100 / LMG 10767 / O</strain>
    </source>
</reference>